<keyword evidence="6" id="KW-1133">Transmembrane helix</keyword>
<dbReference type="PANTHER" id="PTHR12718">
    <property type="entry name" value="CELL CYCLE CONTROL PROTEIN CWF15"/>
    <property type="match status" value="1"/>
</dbReference>
<evidence type="ECO:0000256" key="6">
    <source>
        <dbReference type="SAM" id="Phobius"/>
    </source>
</evidence>
<evidence type="ECO:0000256" key="4">
    <source>
        <dbReference type="ARBA" id="ARBA00023187"/>
    </source>
</evidence>
<feature type="compositionally biased region" description="Acidic residues" evidence="5">
    <location>
        <begin position="249"/>
        <end position="265"/>
    </location>
</feature>
<evidence type="ECO:0000256" key="2">
    <source>
        <dbReference type="ARBA" id="ARBA00006644"/>
    </source>
</evidence>
<feature type="compositionally biased region" description="Acidic residues" evidence="5">
    <location>
        <begin position="231"/>
        <end position="240"/>
    </location>
</feature>
<keyword evidence="4" id="KW-0508">mRNA splicing</keyword>
<dbReference type="OrthoDB" id="30179at2759"/>
<feature type="compositionally biased region" description="Basic and acidic residues" evidence="5">
    <location>
        <begin position="277"/>
        <end position="291"/>
    </location>
</feature>
<evidence type="ECO:0000313" key="8">
    <source>
        <dbReference type="Proteomes" id="UP000775547"/>
    </source>
</evidence>
<dbReference type="InterPro" id="IPR006973">
    <property type="entry name" value="Cwf_Cwc_15"/>
</dbReference>
<dbReference type="EMBL" id="JABCKV010000067">
    <property type="protein sequence ID" value="KAG5644502.1"/>
    <property type="molecule type" value="Genomic_DNA"/>
</dbReference>
<name>A0A9P7GCH1_9AGAR</name>
<protein>
    <recommendedName>
        <fullName evidence="9">Cwf15/Cwc15 cell cycle control protein</fullName>
    </recommendedName>
</protein>
<feature type="region of interest" description="Disordered" evidence="5">
    <location>
        <begin position="191"/>
        <end position="265"/>
    </location>
</feature>
<organism evidence="7 8">
    <name type="scientific">Asterophora parasitica</name>
    <dbReference type="NCBI Taxonomy" id="117018"/>
    <lineage>
        <taxon>Eukaryota</taxon>
        <taxon>Fungi</taxon>
        <taxon>Dikarya</taxon>
        <taxon>Basidiomycota</taxon>
        <taxon>Agaricomycotina</taxon>
        <taxon>Agaricomycetes</taxon>
        <taxon>Agaricomycetidae</taxon>
        <taxon>Agaricales</taxon>
        <taxon>Tricholomatineae</taxon>
        <taxon>Lyophyllaceae</taxon>
        <taxon>Asterophora</taxon>
    </lineage>
</organism>
<dbReference type="Pfam" id="PF04889">
    <property type="entry name" value="Cwf_Cwc_15"/>
    <property type="match status" value="1"/>
</dbReference>
<evidence type="ECO:0008006" key="9">
    <source>
        <dbReference type="Google" id="ProtNLM"/>
    </source>
</evidence>
<feature type="region of interest" description="Disordered" evidence="5">
    <location>
        <begin position="277"/>
        <end position="296"/>
    </location>
</feature>
<reference evidence="7" key="2">
    <citation type="submission" date="2021-10" db="EMBL/GenBank/DDBJ databases">
        <title>Phylogenomics reveals ancestral predisposition of the termite-cultivated fungus Termitomyces towards a domesticated lifestyle.</title>
        <authorList>
            <person name="Auxier B."/>
            <person name="Grum-Grzhimaylo A."/>
            <person name="Cardenas M.E."/>
            <person name="Lodge J.D."/>
            <person name="Laessoe T."/>
            <person name="Pedersen O."/>
            <person name="Smith M.E."/>
            <person name="Kuyper T.W."/>
            <person name="Franco-Molano E.A."/>
            <person name="Baroni T.J."/>
            <person name="Aanen D.K."/>
        </authorList>
    </citation>
    <scope>NUCLEOTIDE SEQUENCE</scope>
    <source>
        <strain evidence="7">AP01</strain>
        <tissue evidence="7">Mycelium</tissue>
    </source>
</reference>
<evidence type="ECO:0000256" key="3">
    <source>
        <dbReference type="ARBA" id="ARBA00022664"/>
    </source>
</evidence>
<comment type="similarity">
    <text evidence="2">Belongs to the CWC15 family.</text>
</comment>
<accession>A0A9P7GCH1</accession>
<reference evidence="7" key="1">
    <citation type="submission" date="2020-07" db="EMBL/GenBank/DDBJ databases">
        <authorList>
            <person name="Nieuwenhuis M."/>
            <person name="Van De Peppel L.J.J."/>
        </authorList>
    </citation>
    <scope>NUCLEOTIDE SEQUENCE</scope>
    <source>
        <strain evidence="7">AP01</strain>
        <tissue evidence="7">Mycelium</tissue>
    </source>
</reference>
<comment type="function">
    <text evidence="1">Involved in pre-mRNA splicing.</text>
</comment>
<evidence type="ECO:0000313" key="7">
    <source>
        <dbReference type="EMBL" id="KAG5644502.1"/>
    </source>
</evidence>
<keyword evidence="3" id="KW-0507">mRNA processing</keyword>
<dbReference type="GO" id="GO:0071013">
    <property type="term" value="C:catalytic step 2 spliceosome"/>
    <property type="evidence" value="ECO:0007669"/>
    <property type="project" value="TreeGrafter"/>
</dbReference>
<proteinExistence type="inferred from homology"/>
<evidence type="ECO:0000256" key="5">
    <source>
        <dbReference type="SAM" id="MobiDB-lite"/>
    </source>
</evidence>
<comment type="caution">
    <text evidence="7">The sequence shown here is derived from an EMBL/GenBank/DDBJ whole genome shotgun (WGS) entry which is preliminary data.</text>
</comment>
<keyword evidence="8" id="KW-1185">Reference proteome</keyword>
<dbReference type="GO" id="GO:0045292">
    <property type="term" value="P:mRNA cis splicing, via spliceosome"/>
    <property type="evidence" value="ECO:0007669"/>
    <property type="project" value="TreeGrafter"/>
</dbReference>
<feature type="transmembrane region" description="Helical" evidence="6">
    <location>
        <begin position="81"/>
        <end position="108"/>
    </location>
</feature>
<evidence type="ECO:0000256" key="1">
    <source>
        <dbReference type="ARBA" id="ARBA00003777"/>
    </source>
</evidence>
<dbReference type="GO" id="GO:0003723">
    <property type="term" value="F:RNA binding"/>
    <property type="evidence" value="ECO:0007669"/>
    <property type="project" value="TreeGrafter"/>
</dbReference>
<dbReference type="AlphaFoldDB" id="A0A9P7GCH1"/>
<dbReference type="PANTHER" id="PTHR12718:SF2">
    <property type="entry name" value="SPLICEOSOME-ASSOCIATED PROTEIN CWC15 HOMOLOG"/>
    <property type="match status" value="1"/>
</dbReference>
<keyword evidence="6" id="KW-0472">Membrane</keyword>
<gene>
    <name evidence="7" type="ORF">DXG03_008244</name>
</gene>
<keyword evidence="6" id="KW-0812">Transmembrane</keyword>
<sequence>MATRVVSQRFTAEQALRFLEQEVYPRATKEQLQIILPRIVPNVTDLWEGLNSAFVGQWATFRTPPPSLGIRPMYYAREHTWVLYTVVWIHRFLSSLVLLTLTLLRLLILVRDVYSPQANMGPSPGKRCQRGLPPILGTGYGGPHKAQISVRPTPFVIHSRVLNVHRRQHGQTSTDEVKKRDLRAELLAAEQEAKNKKRKAEGKPPLPVEGGSVDDEANKRRKLLQEALEQDKDDDDEEDENKAGKDEAGDSDEDDSDEEDEEDDTAELLRELEKIKRERAEEKARQEREESATTAAAREADIATGNPLLNLAAALGQQVPNGLNTTAPGTFSVKRRWDDDLIFKNQAMDTRDKGKGHFVNDLLRTEFHKKFMAKFIKVR</sequence>
<dbReference type="Proteomes" id="UP000775547">
    <property type="component" value="Unassembled WGS sequence"/>
</dbReference>